<dbReference type="PANTHER" id="PTHR37838">
    <property type="entry name" value="NA(+)-TRANSLOCATING NADH-QUINONE REDUCTASE SUBUNIT C"/>
    <property type="match status" value="1"/>
</dbReference>
<keyword evidence="3" id="KW-0997">Cell inner membrane</keyword>
<evidence type="ECO:0000256" key="14">
    <source>
        <dbReference type="ARBA" id="ARBA00023136"/>
    </source>
</evidence>
<keyword evidence="14" id="KW-0472">Membrane</keyword>
<keyword evidence="15" id="KW-0739">Sodium transport</keyword>
<gene>
    <name evidence="17" type="ORF">F9817_14635</name>
</gene>
<keyword evidence="8" id="KW-1278">Translocase</keyword>
<dbReference type="InterPro" id="IPR007329">
    <property type="entry name" value="FMN-bd"/>
</dbReference>
<evidence type="ECO:0000256" key="15">
    <source>
        <dbReference type="ARBA" id="ARBA00023201"/>
    </source>
</evidence>
<keyword evidence="2" id="KW-1003">Cell membrane</keyword>
<dbReference type="PANTHER" id="PTHR37838:SF1">
    <property type="entry name" value="NA(+)-TRANSLOCATING NADH-QUINONE REDUCTASE SUBUNIT C"/>
    <property type="match status" value="1"/>
</dbReference>
<reference evidence="17 18" key="1">
    <citation type="submission" date="2019-10" db="EMBL/GenBank/DDBJ databases">
        <title>Vibrio sp. nov. isolated from a shrimp pond.</title>
        <authorList>
            <person name="Gomez-Gil B."/>
            <person name="Enciso-Ibarra J."/>
            <person name="Enciso-Ibarra K."/>
            <person name="Bolan-Mejia C."/>
        </authorList>
    </citation>
    <scope>NUCLEOTIDE SEQUENCE [LARGE SCALE GENOMIC DNA]</scope>
    <source>
        <strain evidence="17 18">CAIM 722</strain>
    </source>
</reference>
<accession>A0A7X4RVL9</accession>
<keyword evidence="6" id="KW-0288">FMN</keyword>
<dbReference type="GO" id="GO:0016020">
    <property type="term" value="C:membrane"/>
    <property type="evidence" value="ECO:0007669"/>
    <property type="project" value="InterPro"/>
</dbReference>
<evidence type="ECO:0000256" key="5">
    <source>
        <dbReference type="ARBA" id="ARBA00022630"/>
    </source>
</evidence>
<keyword evidence="7" id="KW-0812">Transmembrane</keyword>
<keyword evidence="18" id="KW-1185">Reference proteome</keyword>
<dbReference type="RefSeq" id="WP_161156849.1">
    <property type="nucleotide sequence ID" value="NZ_WEKT01000029.1"/>
</dbReference>
<keyword evidence="11" id="KW-0915">Sodium</keyword>
<evidence type="ECO:0000256" key="3">
    <source>
        <dbReference type="ARBA" id="ARBA00022519"/>
    </source>
</evidence>
<evidence type="ECO:0000256" key="7">
    <source>
        <dbReference type="ARBA" id="ARBA00022692"/>
    </source>
</evidence>
<keyword evidence="4" id="KW-0597">Phosphoprotein</keyword>
<keyword evidence="9" id="KW-1133">Transmembrane helix</keyword>
<keyword evidence="10" id="KW-0520">NAD</keyword>
<dbReference type="GO" id="GO:0010181">
    <property type="term" value="F:FMN binding"/>
    <property type="evidence" value="ECO:0007669"/>
    <property type="project" value="InterPro"/>
</dbReference>
<evidence type="ECO:0000256" key="8">
    <source>
        <dbReference type="ARBA" id="ARBA00022967"/>
    </source>
</evidence>
<dbReference type="InterPro" id="IPR010204">
    <property type="entry name" value="NqrC"/>
</dbReference>
<evidence type="ECO:0000256" key="6">
    <source>
        <dbReference type="ARBA" id="ARBA00022643"/>
    </source>
</evidence>
<evidence type="ECO:0000259" key="16">
    <source>
        <dbReference type="SMART" id="SM00900"/>
    </source>
</evidence>
<evidence type="ECO:0000256" key="2">
    <source>
        <dbReference type="ARBA" id="ARBA00022475"/>
    </source>
</evidence>
<dbReference type="EMBL" id="WEKT01000029">
    <property type="protein sequence ID" value="MZI94432.1"/>
    <property type="molecule type" value="Genomic_DNA"/>
</dbReference>
<dbReference type="AlphaFoldDB" id="A0A7X4RVL9"/>
<dbReference type="SMART" id="SM00900">
    <property type="entry name" value="FMN_bind"/>
    <property type="match status" value="1"/>
</dbReference>
<name>A0A7X4RVL9_9VIBR</name>
<evidence type="ECO:0000256" key="4">
    <source>
        <dbReference type="ARBA" id="ARBA00022553"/>
    </source>
</evidence>
<protein>
    <submittedName>
        <fullName evidence="17">FMN-binding protein</fullName>
    </submittedName>
</protein>
<evidence type="ECO:0000256" key="10">
    <source>
        <dbReference type="ARBA" id="ARBA00023027"/>
    </source>
</evidence>
<evidence type="ECO:0000256" key="13">
    <source>
        <dbReference type="ARBA" id="ARBA00023075"/>
    </source>
</evidence>
<evidence type="ECO:0000313" key="17">
    <source>
        <dbReference type="EMBL" id="MZI94432.1"/>
    </source>
</evidence>
<evidence type="ECO:0000256" key="12">
    <source>
        <dbReference type="ARBA" id="ARBA00023065"/>
    </source>
</evidence>
<keyword evidence="13" id="KW-0830">Ubiquinone</keyword>
<keyword evidence="12" id="KW-0406">Ion transport</keyword>
<comment type="caution">
    <text evidence="17">The sequence shown here is derived from an EMBL/GenBank/DDBJ whole genome shotgun (WGS) entry which is preliminary data.</text>
</comment>
<keyword evidence="5" id="KW-0285">Flavoprotein</keyword>
<dbReference type="Pfam" id="PF04205">
    <property type="entry name" value="FMN_bind"/>
    <property type="match status" value="1"/>
</dbReference>
<evidence type="ECO:0000313" key="18">
    <source>
        <dbReference type="Proteomes" id="UP000462621"/>
    </source>
</evidence>
<dbReference type="GO" id="GO:0016655">
    <property type="term" value="F:oxidoreductase activity, acting on NAD(P)H, quinone or similar compound as acceptor"/>
    <property type="evidence" value="ECO:0007669"/>
    <property type="project" value="InterPro"/>
</dbReference>
<evidence type="ECO:0000256" key="1">
    <source>
        <dbReference type="ARBA" id="ARBA00022448"/>
    </source>
</evidence>
<feature type="domain" description="FMN-binding" evidence="16">
    <location>
        <begin position="157"/>
        <end position="255"/>
    </location>
</feature>
<proteinExistence type="predicted"/>
<keyword evidence="1" id="KW-0813">Transport</keyword>
<evidence type="ECO:0000256" key="9">
    <source>
        <dbReference type="ARBA" id="ARBA00022989"/>
    </source>
</evidence>
<sequence>MKPYKTVISSLFLPSVLLLSGCFDDSHSSAPKEVKQVISSDGAQHIKDSGKIVHKDPRRTLLDVAGLGQIHASAKQIMHTYLQPVLVDFKQASVTENQAAIEAFHQRQKSHQLTLTSMADGQLFAGMNKRPDQALIYLVKQPQGAIDKVVFPIEGEGYLSQLKGFIALDIHDWHIDNIAFYQQGETPSLGGHIMTDQTWLAQFHGKQIYQQGKPVFKVISKHPASLDDHAIDGISGATNTSNSVQNLINDWMGQNGFAPLLEKIQKQAHL</sequence>
<evidence type="ECO:0000256" key="11">
    <source>
        <dbReference type="ARBA" id="ARBA00023053"/>
    </source>
</evidence>
<dbReference type="GO" id="GO:0006814">
    <property type="term" value="P:sodium ion transport"/>
    <property type="evidence" value="ECO:0007669"/>
    <property type="project" value="UniProtKB-KW"/>
</dbReference>
<organism evidence="17 18">
    <name type="scientific">Vibrio eleionomae</name>
    <dbReference type="NCBI Taxonomy" id="2653505"/>
    <lineage>
        <taxon>Bacteria</taxon>
        <taxon>Pseudomonadati</taxon>
        <taxon>Pseudomonadota</taxon>
        <taxon>Gammaproteobacteria</taxon>
        <taxon>Vibrionales</taxon>
        <taxon>Vibrionaceae</taxon>
        <taxon>Vibrio</taxon>
    </lineage>
</organism>
<dbReference type="Proteomes" id="UP000462621">
    <property type="component" value="Unassembled WGS sequence"/>
</dbReference>
<dbReference type="PROSITE" id="PS51257">
    <property type="entry name" value="PROKAR_LIPOPROTEIN"/>
    <property type="match status" value="1"/>
</dbReference>